<protein>
    <submittedName>
        <fullName evidence="1">Uncharacterized protein</fullName>
    </submittedName>
</protein>
<evidence type="ECO:0000313" key="1">
    <source>
        <dbReference type="EMBL" id="KAJ8309723.1"/>
    </source>
</evidence>
<sequence length="71" mass="8369">MSNLPDVESCDIMLYLLKCCGINLYKENYTGQEQNVFTMWSDTKLHRYKTDDGYQLHLENHVDEINLHSSI</sequence>
<name>A0ABQ9EX52_TEGGR</name>
<keyword evidence="2" id="KW-1185">Reference proteome</keyword>
<dbReference type="Proteomes" id="UP001217089">
    <property type="component" value="Unassembled WGS sequence"/>
</dbReference>
<accession>A0ABQ9EX52</accession>
<dbReference type="EMBL" id="JARBDR010000640">
    <property type="protein sequence ID" value="KAJ8309723.1"/>
    <property type="molecule type" value="Genomic_DNA"/>
</dbReference>
<proteinExistence type="predicted"/>
<reference evidence="1 2" key="1">
    <citation type="submission" date="2022-12" db="EMBL/GenBank/DDBJ databases">
        <title>Chromosome-level genome of Tegillarca granosa.</title>
        <authorList>
            <person name="Kim J."/>
        </authorList>
    </citation>
    <scope>NUCLEOTIDE SEQUENCE [LARGE SCALE GENOMIC DNA]</scope>
    <source>
        <strain evidence="1">Teg-2019</strain>
        <tissue evidence="1">Adductor muscle</tissue>
    </source>
</reference>
<comment type="caution">
    <text evidence="1">The sequence shown here is derived from an EMBL/GenBank/DDBJ whole genome shotgun (WGS) entry which is preliminary data.</text>
</comment>
<organism evidence="1 2">
    <name type="scientific">Tegillarca granosa</name>
    <name type="common">Malaysian cockle</name>
    <name type="synonym">Anadara granosa</name>
    <dbReference type="NCBI Taxonomy" id="220873"/>
    <lineage>
        <taxon>Eukaryota</taxon>
        <taxon>Metazoa</taxon>
        <taxon>Spiralia</taxon>
        <taxon>Lophotrochozoa</taxon>
        <taxon>Mollusca</taxon>
        <taxon>Bivalvia</taxon>
        <taxon>Autobranchia</taxon>
        <taxon>Pteriomorphia</taxon>
        <taxon>Arcoida</taxon>
        <taxon>Arcoidea</taxon>
        <taxon>Arcidae</taxon>
        <taxon>Tegillarca</taxon>
    </lineage>
</organism>
<gene>
    <name evidence="1" type="ORF">KUTeg_011588</name>
</gene>
<evidence type="ECO:0000313" key="2">
    <source>
        <dbReference type="Proteomes" id="UP001217089"/>
    </source>
</evidence>